<accession>A0ACD5T817</accession>
<keyword evidence="2" id="KW-1185">Reference proteome</keyword>
<proteinExistence type="predicted"/>
<dbReference type="Proteomes" id="UP001732700">
    <property type="component" value="Chromosome 1A"/>
</dbReference>
<name>A0ACD5T817_AVESA</name>
<sequence>MAFSRVLLFLAAILLSTASVQVRSDDGPPPLPAPSLCAAEQCTNDYLSDLAQCFPMFQGIPRPYRYDMEQCCRHVRDKPSAPECLCLAFKISDRDAFRGRDSFADYVNYVLINCEEPEAPGLACPAWPAL</sequence>
<evidence type="ECO:0000313" key="1">
    <source>
        <dbReference type="EnsemblPlants" id="AVESA.00010b.r2.1AG0007890.1.CDS.1"/>
    </source>
</evidence>
<organism evidence="1 2">
    <name type="scientific">Avena sativa</name>
    <name type="common">Oat</name>
    <dbReference type="NCBI Taxonomy" id="4498"/>
    <lineage>
        <taxon>Eukaryota</taxon>
        <taxon>Viridiplantae</taxon>
        <taxon>Streptophyta</taxon>
        <taxon>Embryophyta</taxon>
        <taxon>Tracheophyta</taxon>
        <taxon>Spermatophyta</taxon>
        <taxon>Magnoliopsida</taxon>
        <taxon>Liliopsida</taxon>
        <taxon>Poales</taxon>
        <taxon>Poaceae</taxon>
        <taxon>BOP clade</taxon>
        <taxon>Pooideae</taxon>
        <taxon>Poodae</taxon>
        <taxon>Poeae</taxon>
        <taxon>Poeae Chloroplast Group 1 (Aveneae type)</taxon>
        <taxon>Aveninae</taxon>
        <taxon>Avena</taxon>
    </lineage>
</organism>
<dbReference type="EnsemblPlants" id="AVESA.00010b.r2.1AG0007890.1">
    <property type="protein sequence ID" value="AVESA.00010b.r2.1AG0007890.1.CDS.1"/>
    <property type="gene ID" value="AVESA.00010b.r2.1AG0007890"/>
</dbReference>
<evidence type="ECO:0000313" key="2">
    <source>
        <dbReference type="Proteomes" id="UP001732700"/>
    </source>
</evidence>
<reference evidence="1" key="2">
    <citation type="submission" date="2025-09" db="UniProtKB">
        <authorList>
            <consortium name="EnsemblPlants"/>
        </authorList>
    </citation>
    <scope>IDENTIFICATION</scope>
</reference>
<protein>
    <submittedName>
        <fullName evidence="1">Uncharacterized protein</fullName>
    </submittedName>
</protein>
<reference evidence="1" key="1">
    <citation type="submission" date="2021-05" db="EMBL/GenBank/DDBJ databases">
        <authorList>
            <person name="Scholz U."/>
            <person name="Mascher M."/>
            <person name="Fiebig A."/>
        </authorList>
    </citation>
    <scope>NUCLEOTIDE SEQUENCE [LARGE SCALE GENOMIC DNA]</scope>
</reference>